<keyword evidence="2 5" id="KW-0812">Transmembrane</keyword>
<feature type="transmembrane region" description="Helical" evidence="5">
    <location>
        <begin position="71"/>
        <end position="94"/>
    </location>
</feature>
<evidence type="ECO:0000256" key="2">
    <source>
        <dbReference type="ARBA" id="ARBA00022692"/>
    </source>
</evidence>
<feature type="transmembrane region" description="Helical" evidence="5">
    <location>
        <begin position="459"/>
        <end position="477"/>
    </location>
</feature>
<feature type="domain" description="DUF3533" evidence="6">
    <location>
        <begin position="78"/>
        <end position="465"/>
    </location>
</feature>
<dbReference type="Gene3D" id="3.40.1710.10">
    <property type="entry name" value="abc type-2 transporter like domain"/>
    <property type="match status" value="1"/>
</dbReference>
<evidence type="ECO:0000259" key="6">
    <source>
        <dbReference type="Pfam" id="PF12051"/>
    </source>
</evidence>
<keyword evidence="8" id="KW-1185">Reference proteome</keyword>
<comment type="subcellular location">
    <subcellularLocation>
        <location evidence="1">Membrane</location>
        <topology evidence="1">Multi-pass membrane protein</topology>
    </subcellularLocation>
</comment>
<feature type="transmembrane region" description="Helical" evidence="5">
    <location>
        <begin position="326"/>
        <end position="349"/>
    </location>
</feature>
<dbReference type="InterPro" id="IPR022703">
    <property type="entry name" value="DUF3533"/>
</dbReference>
<dbReference type="Pfam" id="PF12051">
    <property type="entry name" value="DUF3533"/>
    <property type="match status" value="1"/>
</dbReference>
<sequence>MTDTIVAQPDPDIVVVDDDAGPVTLADAVVAEETGADARPASPIEVLAASKRGNWILNNIIIASVFDKPSAFFVVIGTSLVVALYFMAYLGVVWDPQAHLTGLSVGFVNADAGFNFSAYPPTFAQAVLQQTGGKTMGQIVEGSLLGPSSTAAGLFSWQNLTGVPHDDLVNRVNNNELWNVVYIPANFSDSFLLNFNFGKPQTTVTYMNVENIYDQARQMTVASMANAVLAAVFKSLSDGFARKMLGSVNTNPAGNVTLSQPNIQLVANNLHPVLNFGRNMATYIICVVLWLSGLVTASVLTTIYTVRLPLLKQQDAVPHLRTPTRIILSAQITSIATSFLHALMSWGIYCAFIGSATSGFHPDYNSFVVLLYLWFVAASFHAVATTFCILIGKDYFSLPFSMLLILQLATSSSILDPDVMIGFGKITYAFPFYYANRSLKCMMLGSSCKFVPLNTGVIAAWWAAMLVVTFVAGRRFIVKQAELISRAAKMH</sequence>
<keyword evidence="3 5" id="KW-1133">Transmembrane helix</keyword>
<evidence type="ECO:0000256" key="4">
    <source>
        <dbReference type="ARBA" id="ARBA00023136"/>
    </source>
</evidence>
<organism evidence="7 8">
    <name type="scientific">Polyrhizophydium stewartii</name>
    <dbReference type="NCBI Taxonomy" id="2732419"/>
    <lineage>
        <taxon>Eukaryota</taxon>
        <taxon>Fungi</taxon>
        <taxon>Fungi incertae sedis</taxon>
        <taxon>Chytridiomycota</taxon>
        <taxon>Chytridiomycota incertae sedis</taxon>
        <taxon>Chytridiomycetes</taxon>
        <taxon>Rhizophydiales</taxon>
        <taxon>Rhizophydiales incertae sedis</taxon>
        <taxon>Polyrhizophydium</taxon>
    </lineage>
</organism>
<evidence type="ECO:0000256" key="5">
    <source>
        <dbReference type="SAM" id="Phobius"/>
    </source>
</evidence>
<gene>
    <name evidence="7" type="ORF">HK105_200320</name>
</gene>
<feature type="transmembrane region" description="Helical" evidence="5">
    <location>
        <begin position="280"/>
        <end position="306"/>
    </location>
</feature>
<feature type="transmembrane region" description="Helical" evidence="5">
    <location>
        <begin position="369"/>
        <end position="391"/>
    </location>
</feature>
<dbReference type="InterPro" id="IPR051328">
    <property type="entry name" value="T7SS_ABC-Transporter"/>
</dbReference>
<comment type="caution">
    <text evidence="7">The sequence shown here is derived from an EMBL/GenBank/DDBJ whole genome shotgun (WGS) entry which is preliminary data.</text>
</comment>
<keyword evidence="4 5" id="KW-0472">Membrane</keyword>
<name>A0ABR4NLA6_9FUNG</name>
<evidence type="ECO:0000313" key="7">
    <source>
        <dbReference type="EMBL" id="KAL2920251.1"/>
    </source>
</evidence>
<dbReference type="PANTHER" id="PTHR43077:SF10">
    <property type="entry name" value="TRANSPORT PERMEASE PROTEIN"/>
    <property type="match status" value="1"/>
</dbReference>
<evidence type="ECO:0000256" key="3">
    <source>
        <dbReference type="ARBA" id="ARBA00022989"/>
    </source>
</evidence>
<evidence type="ECO:0000256" key="1">
    <source>
        <dbReference type="ARBA" id="ARBA00004141"/>
    </source>
</evidence>
<accession>A0ABR4NLA6</accession>
<dbReference type="Proteomes" id="UP001527925">
    <property type="component" value="Unassembled WGS sequence"/>
</dbReference>
<protein>
    <recommendedName>
        <fullName evidence="6">DUF3533 domain-containing protein</fullName>
    </recommendedName>
</protein>
<evidence type="ECO:0000313" key="8">
    <source>
        <dbReference type="Proteomes" id="UP001527925"/>
    </source>
</evidence>
<dbReference type="PANTHER" id="PTHR43077">
    <property type="entry name" value="TRANSPORT PERMEASE YVFS-RELATED"/>
    <property type="match status" value="1"/>
</dbReference>
<reference evidence="7 8" key="1">
    <citation type="submission" date="2023-09" db="EMBL/GenBank/DDBJ databases">
        <title>Pangenome analysis of Batrachochytrium dendrobatidis and related Chytrids.</title>
        <authorList>
            <person name="Yacoub M.N."/>
            <person name="Stajich J.E."/>
            <person name="James T.Y."/>
        </authorList>
    </citation>
    <scope>NUCLEOTIDE SEQUENCE [LARGE SCALE GENOMIC DNA]</scope>
    <source>
        <strain evidence="7 8">JEL0888</strain>
    </source>
</reference>
<dbReference type="EMBL" id="JADGIZ020000001">
    <property type="protein sequence ID" value="KAL2920251.1"/>
    <property type="molecule type" value="Genomic_DNA"/>
</dbReference>
<proteinExistence type="predicted"/>